<feature type="active site" description="Proton donor" evidence="6">
    <location>
        <position position="529"/>
    </location>
</feature>
<dbReference type="Pfam" id="PF05199">
    <property type="entry name" value="GMC_oxred_C"/>
    <property type="match status" value="1"/>
</dbReference>
<gene>
    <name evidence="12" type="ORF">M409DRAFT_58069</name>
</gene>
<evidence type="ECO:0000256" key="5">
    <source>
        <dbReference type="ARBA" id="ARBA00023002"/>
    </source>
</evidence>
<evidence type="ECO:0000313" key="13">
    <source>
        <dbReference type="Proteomes" id="UP000799537"/>
    </source>
</evidence>
<dbReference type="Gene3D" id="3.50.50.60">
    <property type="entry name" value="FAD/NAD(P)-binding domain"/>
    <property type="match status" value="1"/>
</dbReference>
<dbReference type="OrthoDB" id="269227at2759"/>
<feature type="binding site" evidence="7">
    <location>
        <position position="110"/>
    </location>
    <ligand>
        <name>FAD</name>
        <dbReference type="ChEBI" id="CHEBI:57692"/>
    </ligand>
</feature>
<keyword evidence="3 8" id="KW-0285">Flavoprotein</keyword>
<name>A0A6A6C739_ZASCE</name>
<dbReference type="PANTHER" id="PTHR11552:SF201">
    <property type="entry name" value="GLUCOSE-METHANOL-CHOLINE OXIDOREDUCTASE N-TERMINAL DOMAIN-CONTAINING PROTEIN"/>
    <property type="match status" value="1"/>
</dbReference>
<dbReference type="GeneID" id="54567082"/>
<feature type="signal peptide" evidence="9">
    <location>
        <begin position="1"/>
        <end position="19"/>
    </location>
</feature>
<evidence type="ECO:0000313" key="12">
    <source>
        <dbReference type="EMBL" id="KAF2162653.1"/>
    </source>
</evidence>
<sequence length="591" mass="63584">MRNLWTCVWEVTLVTTAVAQRVDALTYDYIIVGGGTCGLVMANRLSQSGASSVLVIEAGSSVLNNSAVFDPTAYGAAFGSAIDWAFKTVPQAAADQKTHTLRAGKALGGTSTINGMSYVRAQSPQIDAWQQAGNTGWTWSSLWPYYLKSESFQAPSAVDMIQTHVTYSAAEHGYNGPVKVGWSVEQSNSTYPVILNETFQAVGLQWNTDTNGGDERGFSVYPLMVDRENNVREDAARAYYYPSAAKAKSLAVWLNTTANKILWKRGAPTASGVQVTFSNGSLAEVRAKKEVILSAGALISPILLERSGIGSPTILNKYGIDIVVDLPGVGEGLQDQVNNGLGYTIEGNFTANGSKTFVAYPTLSQLFSNDSEAYDSFISKVKSSLPAYASQVASRNNNATSAADLLTSFNMQYDLLVKFQVPAAELIFYTSGQTLQSQHWTLLPFSRGSVHITSATASPPNAAAAIDPQYFSFAPDVDVQVFVGEFNRLAFHTQPLSDLAGTEQSPGASTTSASQWSRWTKKNFRPNYHVMSSAAMLPRSKGGVVDPTGKVYGTNNVRVVDASIVPFQVCGHLTSTLYAVAERIADLMQQN</sequence>
<protein>
    <submittedName>
        <fullName evidence="12">GMC oxidoreductase</fullName>
    </submittedName>
</protein>
<accession>A0A6A6C739</accession>
<organism evidence="12 13">
    <name type="scientific">Zasmidium cellare ATCC 36951</name>
    <dbReference type="NCBI Taxonomy" id="1080233"/>
    <lineage>
        <taxon>Eukaryota</taxon>
        <taxon>Fungi</taxon>
        <taxon>Dikarya</taxon>
        <taxon>Ascomycota</taxon>
        <taxon>Pezizomycotina</taxon>
        <taxon>Dothideomycetes</taxon>
        <taxon>Dothideomycetidae</taxon>
        <taxon>Mycosphaerellales</taxon>
        <taxon>Mycosphaerellaceae</taxon>
        <taxon>Zasmidium</taxon>
    </lineage>
</organism>
<evidence type="ECO:0000256" key="1">
    <source>
        <dbReference type="ARBA" id="ARBA00001974"/>
    </source>
</evidence>
<proteinExistence type="inferred from homology"/>
<dbReference type="EMBL" id="ML993612">
    <property type="protein sequence ID" value="KAF2162653.1"/>
    <property type="molecule type" value="Genomic_DNA"/>
</dbReference>
<evidence type="ECO:0000259" key="11">
    <source>
        <dbReference type="PROSITE" id="PS00624"/>
    </source>
</evidence>
<dbReference type="InterPro" id="IPR012132">
    <property type="entry name" value="GMC_OxRdtase"/>
</dbReference>
<dbReference type="PROSITE" id="PS00624">
    <property type="entry name" value="GMC_OXRED_2"/>
    <property type="match status" value="1"/>
</dbReference>
<feature type="domain" description="Glucose-methanol-choline oxidoreductase N-terminal" evidence="11">
    <location>
        <begin position="296"/>
        <end position="310"/>
    </location>
</feature>
<evidence type="ECO:0000256" key="7">
    <source>
        <dbReference type="PIRSR" id="PIRSR000137-2"/>
    </source>
</evidence>
<dbReference type="InterPro" id="IPR007867">
    <property type="entry name" value="GMC_OxRtase_C"/>
</dbReference>
<evidence type="ECO:0000256" key="2">
    <source>
        <dbReference type="ARBA" id="ARBA00010790"/>
    </source>
</evidence>
<keyword evidence="4 7" id="KW-0274">FAD</keyword>
<dbReference type="GO" id="GO:0050660">
    <property type="term" value="F:flavin adenine dinucleotide binding"/>
    <property type="evidence" value="ECO:0007669"/>
    <property type="project" value="InterPro"/>
</dbReference>
<keyword evidence="13" id="KW-1185">Reference proteome</keyword>
<dbReference type="Gene3D" id="4.10.450.10">
    <property type="entry name" value="Glucose Oxidase, domain 2"/>
    <property type="match status" value="1"/>
</dbReference>
<evidence type="ECO:0000256" key="4">
    <source>
        <dbReference type="ARBA" id="ARBA00022827"/>
    </source>
</evidence>
<evidence type="ECO:0000256" key="3">
    <source>
        <dbReference type="ARBA" id="ARBA00022630"/>
    </source>
</evidence>
<evidence type="ECO:0000259" key="10">
    <source>
        <dbReference type="PROSITE" id="PS00623"/>
    </source>
</evidence>
<evidence type="ECO:0000256" key="6">
    <source>
        <dbReference type="PIRSR" id="PIRSR000137-1"/>
    </source>
</evidence>
<dbReference type="Pfam" id="PF00732">
    <property type="entry name" value="GMC_oxred_N"/>
    <property type="match status" value="1"/>
</dbReference>
<dbReference type="InterPro" id="IPR036188">
    <property type="entry name" value="FAD/NAD-bd_sf"/>
</dbReference>
<dbReference type="Gene3D" id="3.30.560.10">
    <property type="entry name" value="Glucose Oxidase, domain 3"/>
    <property type="match status" value="1"/>
</dbReference>
<dbReference type="InterPro" id="IPR027424">
    <property type="entry name" value="Glucose_Oxidase_domain_2"/>
</dbReference>
<dbReference type="SUPFAM" id="SSF54373">
    <property type="entry name" value="FAD-linked reductases, C-terminal domain"/>
    <property type="match status" value="1"/>
</dbReference>
<dbReference type="SUPFAM" id="SSF51905">
    <property type="entry name" value="FAD/NAD(P)-binding domain"/>
    <property type="match status" value="1"/>
</dbReference>
<dbReference type="PIRSF" id="PIRSF000137">
    <property type="entry name" value="Alcohol_oxidase"/>
    <property type="match status" value="1"/>
</dbReference>
<keyword evidence="5" id="KW-0560">Oxidoreductase</keyword>
<dbReference type="AlphaFoldDB" id="A0A6A6C739"/>
<dbReference type="InterPro" id="IPR000172">
    <property type="entry name" value="GMC_OxRdtase_N"/>
</dbReference>
<feature type="chain" id="PRO_5025332628" evidence="9">
    <location>
        <begin position="20"/>
        <end position="591"/>
    </location>
</feature>
<feature type="active site" description="Proton acceptor" evidence="6">
    <location>
        <position position="572"/>
    </location>
</feature>
<evidence type="ECO:0000256" key="8">
    <source>
        <dbReference type="RuleBase" id="RU003968"/>
    </source>
</evidence>
<dbReference type="RefSeq" id="XP_033663542.1">
    <property type="nucleotide sequence ID" value="XM_033813810.1"/>
</dbReference>
<feature type="domain" description="Glucose-methanol-choline oxidoreductase N-terminal" evidence="10">
    <location>
        <begin position="104"/>
        <end position="127"/>
    </location>
</feature>
<comment type="similarity">
    <text evidence="2 8">Belongs to the GMC oxidoreductase family.</text>
</comment>
<dbReference type="Proteomes" id="UP000799537">
    <property type="component" value="Unassembled WGS sequence"/>
</dbReference>
<dbReference type="GO" id="GO:0016614">
    <property type="term" value="F:oxidoreductase activity, acting on CH-OH group of donors"/>
    <property type="evidence" value="ECO:0007669"/>
    <property type="project" value="InterPro"/>
</dbReference>
<dbReference type="PROSITE" id="PS00623">
    <property type="entry name" value="GMC_OXRED_1"/>
    <property type="match status" value="1"/>
</dbReference>
<reference evidence="12" key="1">
    <citation type="journal article" date="2020" name="Stud. Mycol.">
        <title>101 Dothideomycetes genomes: a test case for predicting lifestyles and emergence of pathogens.</title>
        <authorList>
            <person name="Haridas S."/>
            <person name="Albert R."/>
            <person name="Binder M."/>
            <person name="Bloem J."/>
            <person name="Labutti K."/>
            <person name="Salamov A."/>
            <person name="Andreopoulos B."/>
            <person name="Baker S."/>
            <person name="Barry K."/>
            <person name="Bills G."/>
            <person name="Bluhm B."/>
            <person name="Cannon C."/>
            <person name="Castanera R."/>
            <person name="Culley D."/>
            <person name="Daum C."/>
            <person name="Ezra D."/>
            <person name="Gonzalez J."/>
            <person name="Henrissat B."/>
            <person name="Kuo A."/>
            <person name="Liang C."/>
            <person name="Lipzen A."/>
            <person name="Lutzoni F."/>
            <person name="Magnuson J."/>
            <person name="Mondo S."/>
            <person name="Nolan M."/>
            <person name="Ohm R."/>
            <person name="Pangilinan J."/>
            <person name="Park H.-J."/>
            <person name="Ramirez L."/>
            <person name="Alfaro M."/>
            <person name="Sun H."/>
            <person name="Tritt A."/>
            <person name="Yoshinaga Y."/>
            <person name="Zwiers L.-H."/>
            <person name="Turgeon B."/>
            <person name="Goodwin S."/>
            <person name="Spatafora J."/>
            <person name="Crous P."/>
            <person name="Grigoriev I."/>
        </authorList>
    </citation>
    <scope>NUCLEOTIDE SEQUENCE</scope>
    <source>
        <strain evidence="12">ATCC 36951</strain>
    </source>
</reference>
<comment type="cofactor">
    <cofactor evidence="1 7">
        <name>FAD</name>
        <dbReference type="ChEBI" id="CHEBI:57692"/>
    </cofactor>
</comment>
<dbReference type="PANTHER" id="PTHR11552">
    <property type="entry name" value="GLUCOSE-METHANOL-CHOLINE GMC OXIDOREDUCTASE"/>
    <property type="match status" value="1"/>
</dbReference>
<evidence type="ECO:0000256" key="9">
    <source>
        <dbReference type="SAM" id="SignalP"/>
    </source>
</evidence>
<keyword evidence="9" id="KW-0732">Signal</keyword>